<keyword evidence="2" id="KW-1185">Reference proteome</keyword>
<gene>
    <name evidence="1" type="ORF">Ahu01nite_064750</name>
</gene>
<evidence type="ECO:0000313" key="2">
    <source>
        <dbReference type="Proteomes" id="UP000603200"/>
    </source>
</evidence>
<accession>A0ABQ3ZXU0</accession>
<sequence>MLVHALAFHPALPLLAVGAGRYDGGYFFEGDLLLLDLETGSGVSMWPELGWEVLALEWLNDEELRVVTAPPNDWKDKAAWTEGHVSVVRRPDWRAVTAESITGEDLDGPRVPAPRPDGRADARRALFPAPVPRRDVRAVEQLSDGRILAASDGVQLESWLPSGERQWAVPTDRGARGIVVAGDERSAWADQMRISLDDGACLDRFEVHGPVALVSCADGLPAVTPASEFGPTFRIRRGSRIYTREFARKRDDDLTPRYARIAAANLRVPSVGGRPRQPGRRRFHRLMPFSWVRGETHRPGPGVETFDGDLVYAGTVHHGHGLQPGGSFVVRRRMPGGEPRWVFRTDHAPTAVDAGPRTAYVTYADGELVALDLADGAVRWRTHVTVAGIPVLPTAVTVAARGRLLIGTSDGRILDCGVGLG</sequence>
<dbReference type="InterPro" id="IPR015943">
    <property type="entry name" value="WD40/YVTN_repeat-like_dom_sf"/>
</dbReference>
<dbReference type="InterPro" id="IPR011047">
    <property type="entry name" value="Quinoprotein_ADH-like_sf"/>
</dbReference>
<comment type="caution">
    <text evidence="1">The sequence shown here is derived from an EMBL/GenBank/DDBJ whole genome shotgun (WGS) entry which is preliminary data.</text>
</comment>
<dbReference type="EMBL" id="BOMN01000089">
    <property type="protein sequence ID" value="GIE23373.1"/>
    <property type="molecule type" value="Genomic_DNA"/>
</dbReference>
<name>A0ABQ3ZXU0_9ACTN</name>
<protein>
    <recommendedName>
        <fullName evidence="3">Pyrroloquinoline-quinone binding quinoprotein</fullName>
    </recommendedName>
</protein>
<reference evidence="1 2" key="1">
    <citation type="submission" date="2021-01" db="EMBL/GenBank/DDBJ databases">
        <title>Whole genome shotgun sequence of Actinoplanes humidus NBRC 14915.</title>
        <authorList>
            <person name="Komaki H."/>
            <person name="Tamura T."/>
        </authorList>
    </citation>
    <scope>NUCLEOTIDE SEQUENCE [LARGE SCALE GENOMIC DNA]</scope>
    <source>
        <strain evidence="1 2">NBRC 14915</strain>
    </source>
</reference>
<organism evidence="1 2">
    <name type="scientific">Winogradskya humida</name>
    <dbReference type="NCBI Taxonomy" id="113566"/>
    <lineage>
        <taxon>Bacteria</taxon>
        <taxon>Bacillati</taxon>
        <taxon>Actinomycetota</taxon>
        <taxon>Actinomycetes</taxon>
        <taxon>Micromonosporales</taxon>
        <taxon>Micromonosporaceae</taxon>
        <taxon>Winogradskya</taxon>
    </lineage>
</organism>
<evidence type="ECO:0000313" key="1">
    <source>
        <dbReference type="EMBL" id="GIE23373.1"/>
    </source>
</evidence>
<dbReference type="Proteomes" id="UP000603200">
    <property type="component" value="Unassembled WGS sequence"/>
</dbReference>
<evidence type="ECO:0008006" key="3">
    <source>
        <dbReference type="Google" id="ProtNLM"/>
    </source>
</evidence>
<dbReference type="SUPFAM" id="SSF50998">
    <property type="entry name" value="Quinoprotein alcohol dehydrogenase-like"/>
    <property type="match status" value="1"/>
</dbReference>
<dbReference type="Gene3D" id="2.130.10.10">
    <property type="entry name" value="YVTN repeat-like/Quinoprotein amine dehydrogenase"/>
    <property type="match status" value="1"/>
</dbReference>
<proteinExistence type="predicted"/>